<dbReference type="AlphaFoldDB" id="A0AAN4HNK2"/>
<feature type="transmembrane region" description="Helical" evidence="5">
    <location>
        <begin position="392"/>
        <end position="412"/>
    </location>
</feature>
<reference evidence="6 7" key="1">
    <citation type="journal article" date="2013" name="Genome Announc.">
        <title>Draft Genome Sequence of Bacillus thuringiensis var. thuringiensis Strain T01-328, a Brazilian Isolate That Produces a Soluble Pesticide Protein, Cry1Ia.</title>
        <authorList>
            <person name="Varani A.M."/>
            <person name="Lemos M.V."/>
            <person name="Fernandes C.C."/>
            <person name="Lemos E.G."/>
            <person name="Alves E.C."/>
            <person name="Desiderio J.A."/>
        </authorList>
    </citation>
    <scope>NUCLEOTIDE SEQUENCE [LARGE SCALE GENOMIC DNA]</scope>
    <source>
        <strain evidence="6 7">T01-328</strain>
    </source>
</reference>
<comment type="caution">
    <text evidence="6">The sequence shown here is derived from an EMBL/GenBank/DDBJ whole genome shotgun (WGS) entry which is preliminary data.</text>
</comment>
<dbReference type="InterPro" id="IPR053153">
    <property type="entry name" value="APC_K+_Transporter"/>
</dbReference>
<evidence type="ECO:0000256" key="3">
    <source>
        <dbReference type="ARBA" id="ARBA00022989"/>
    </source>
</evidence>
<evidence type="ECO:0000256" key="5">
    <source>
        <dbReference type="SAM" id="Phobius"/>
    </source>
</evidence>
<feature type="transmembrane region" description="Helical" evidence="5">
    <location>
        <begin position="448"/>
        <end position="471"/>
    </location>
</feature>
<feature type="transmembrane region" description="Helical" evidence="5">
    <location>
        <begin position="217"/>
        <end position="238"/>
    </location>
</feature>
<dbReference type="Proteomes" id="UP000013487">
    <property type="component" value="Unassembled WGS sequence"/>
</dbReference>
<feature type="transmembrane region" description="Helical" evidence="5">
    <location>
        <begin position="93"/>
        <end position="124"/>
    </location>
</feature>
<evidence type="ECO:0000313" key="6">
    <source>
        <dbReference type="EMBL" id="ERI02764.1"/>
    </source>
</evidence>
<dbReference type="Pfam" id="PF13520">
    <property type="entry name" value="AA_permease_2"/>
    <property type="match status" value="1"/>
</dbReference>
<dbReference type="EMBL" id="ARXZ02000002">
    <property type="protein sequence ID" value="ERI02764.1"/>
    <property type="molecule type" value="Genomic_DNA"/>
</dbReference>
<dbReference type="GO" id="GO:0022857">
    <property type="term" value="F:transmembrane transporter activity"/>
    <property type="evidence" value="ECO:0007669"/>
    <property type="project" value="InterPro"/>
</dbReference>
<keyword evidence="4 5" id="KW-0472">Membrane</keyword>
<feature type="transmembrane region" description="Helical" evidence="5">
    <location>
        <begin position="297"/>
        <end position="319"/>
    </location>
</feature>
<evidence type="ECO:0000256" key="1">
    <source>
        <dbReference type="ARBA" id="ARBA00004141"/>
    </source>
</evidence>
<proteinExistence type="predicted"/>
<organism evidence="6 7">
    <name type="scientific">Bacillus thuringiensis T01-328</name>
    <dbReference type="NCBI Taxonomy" id="1324966"/>
    <lineage>
        <taxon>Bacteria</taxon>
        <taxon>Bacillati</taxon>
        <taxon>Bacillota</taxon>
        <taxon>Bacilli</taxon>
        <taxon>Bacillales</taxon>
        <taxon>Bacillaceae</taxon>
        <taxon>Bacillus</taxon>
        <taxon>Bacillus cereus group</taxon>
    </lineage>
</organism>
<name>A0AAN4HNK2_BACTU</name>
<keyword evidence="3 5" id="KW-1133">Transmembrane helix</keyword>
<evidence type="ECO:0000256" key="2">
    <source>
        <dbReference type="ARBA" id="ARBA00022692"/>
    </source>
</evidence>
<accession>A0AAN4HNK2</accession>
<protein>
    <submittedName>
        <fullName evidence="6">Amino acid transporter</fullName>
    </submittedName>
</protein>
<feature type="transmembrane region" description="Helical" evidence="5">
    <location>
        <begin position="250"/>
        <end position="276"/>
    </location>
</feature>
<evidence type="ECO:0000256" key="4">
    <source>
        <dbReference type="ARBA" id="ARBA00023136"/>
    </source>
</evidence>
<dbReference type="GO" id="GO:0016020">
    <property type="term" value="C:membrane"/>
    <property type="evidence" value="ECO:0007669"/>
    <property type="project" value="UniProtKB-SubCell"/>
</dbReference>
<dbReference type="PANTHER" id="PTHR47704:SF1">
    <property type="entry name" value="POTASSIUM TRANSPORTER KIMA"/>
    <property type="match status" value="1"/>
</dbReference>
<evidence type="ECO:0000313" key="7">
    <source>
        <dbReference type="Proteomes" id="UP000013487"/>
    </source>
</evidence>
<feature type="transmembrane region" description="Helical" evidence="5">
    <location>
        <begin position="153"/>
        <end position="173"/>
    </location>
</feature>
<sequence length="653" mass="71809">MCDKKNNVYKSISLWLVDIFCFLKKSFTGCNKQKSSYKIIGEWTALVSSIKRFLIGRPLKSTELGEQKLNKTKALAILSSDALSSVAYGPEQILIALAGVGAIAYWYSIPIAVGVLVLLTALILSYRQIIFAYPHGGGAYVVSKENLGMNPGLIAGGSLLVDYILTVAVSVSAGTDALTSAFPSLHAHNVIIAIIFVIFITILNLRGVTESASVLAYPVYLFVLALFILIGVGIYNILTGHVSPTLHTPIGTPVAGISLFLLLRAFASGSSALTGVEAISNAIPNFKDPAPNNAAKTLLAMGALLAVLFSGIVFLAYYYGVTPSKEVTVVSQIAEQTFGRNFMYYFIQGTTALILILAANTGYSAFPLLAVNLAKDKFIPRMFTIRGDRLGYSNGIIILGVASIILIVAFQGQTEHLIPLYAVGVFIPFTLSQTGMVLKWLREKPEGWALKLTVNLIGAVISFIVMSMFFLTKFAQVWSILIFLPAIIFLFHRIKKHYDAVGDQLSLKTCEPLIPIEGNVIVVPVAGMTHVVENSLNYAKSLSADQVIAVYVAFDREEEKKFEEKWKVWQPEVRLVTLHSHYRSIIQPLTKFIDTVQYKASESNYRVTVVIPQFIPKKGWHNILHNQSSLLIRAYLLYKRNVVITTVPYHLKK</sequence>
<keyword evidence="2 5" id="KW-0812">Transmembrane</keyword>
<feature type="transmembrane region" description="Helical" evidence="5">
    <location>
        <begin position="185"/>
        <end position="205"/>
    </location>
</feature>
<dbReference type="Gene3D" id="1.20.1740.10">
    <property type="entry name" value="Amino acid/polyamine transporter I"/>
    <property type="match status" value="1"/>
</dbReference>
<comment type="subcellular location">
    <subcellularLocation>
        <location evidence="1">Membrane</location>
        <topology evidence="1">Multi-pass membrane protein</topology>
    </subcellularLocation>
</comment>
<feature type="transmembrane region" description="Helical" evidence="5">
    <location>
        <begin position="477"/>
        <end position="494"/>
    </location>
</feature>
<dbReference type="PANTHER" id="PTHR47704">
    <property type="entry name" value="POTASSIUM TRANSPORTER KIMA"/>
    <property type="match status" value="1"/>
</dbReference>
<gene>
    <name evidence="6" type="ORF">BTCBT_001697</name>
</gene>
<feature type="transmembrane region" description="Helical" evidence="5">
    <location>
        <begin position="418"/>
        <end position="441"/>
    </location>
</feature>
<feature type="transmembrane region" description="Helical" evidence="5">
    <location>
        <begin position="345"/>
        <end position="371"/>
    </location>
</feature>
<dbReference type="InterPro" id="IPR002293">
    <property type="entry name" value="AA/rel_permease1"/>
</dbReference>